<dbReference type="OrthoDB" id="5287945at2"/>
<feature type="transmembrane region" description="Helical" evidence="6">
    <location>
        <begin position="281"/>
        <end position="300"/>
    </location>
</feature>
<reference evidence="7 8" key="1">
    <citation type="submission" date="2017-04" db="EMBL/GenBank/DDBJ databases">
        <title>Whole genome sequence of Bdellovibrio bacteriovorus strain SSB218315.</title>
        <authorList>
            <person name="Oyedara O."/>
            <person name="Rodriguez-Perez M.A."/>
        </authorList>
    </citation>
    <scope>NUCLEOTIDE SEQUENCE [LARGE SCALE GENOMIC DNA]</scope>
    <source>
        <strain evidence="7 8">SSB218315</strain>
    </source>
</reference>
<dbReference type="NCBIfam" id="TIGR00785">
    <property type="entry name" value="dass"/>
    <property type="match status" value="1"/>
</dbReference>
<dbReference type="PANTHER" id="PTHR42826">
    <property type="entry name" value="DICARBOXYLATE TRANSPORTER 2.1, CHLOROPLASTIC"/>
    <property type="match status" value="1"/>
</dbReference>
<evidence type="ECO:0000256" key="4">
    <source>
        <dbReference type="ARBA" id="ARBA00022989"/>
    </source>
</evidence>
<feature type="transmembrane region" description="Helical" evidence="6">
    <location>
        <begin position="6"/>
        <end position="26"/>
    </location>
</feature>
<evidence type="ECO:0000313" key="7">
    <source>
        <dbReference type="EMBL" id="ASD63819.1"/>
    </source>
</evidence>
<proteinExistence type="inferred from homology"/>
<evidence type="ECO:0000256" key="2">
    <source>
        <dbReference type="ARBA" id="ARBA00007349"/>
    </source>
</evidence>
<sequence length="490" mass="52834">MWMKLPHVKIVPAVIAFLVTCLFWFVISPPEGVDINAWRLLGIFVGTITAIIGKALPIGGAAMIGILLVGITQVTNPGNPGKAMGDALSGYSNTLIWLIGISFFISRAFIKTGLGSRVAYYFVRAIGKKTLGISYGLSFAELVLSPVMPSNTARGGGVLYPINRSISESMGSLPDEATRLKVGAFLTLVAYQINVITSAMFITATAPNPLVTAGIRDIAKIDVSWAQWAMAAFVPGLLAILIIPWVLFKLYPPQIKETPDAAGYANKKLQELGPLRLDEKILIGVFFLLLFIWAGGPELLSSDPLFKVDATAGAFVGLGVLLFSGVLTWDDLLKEKGAWDTVTWFSSLVMMATFLNKLGVVAWFSKTVESSIAHWGLGWMEAAAILVLLYVFIHYFFASNTAHISALFASFFGVGVALGAPPLMFGLFLGFASSLCASLTHYGTGSAPVLFGAGYVTMGEWWKWGFVVTLLNLLIFAGGCAIWWKVLGYW</sequence>
<gene>
    <name evidence="7" type="ORF">B9G79_09660</name>
</gene>
<dbReference type="InterPro" id="IPR001898">
    <property type="entry name" value="SLC13A/DASS"/>
</dbReference>
<dbReference type="GO" id="GO:0022857">
    <property type="term" value="F:transmembrane transporter activity"/>
    <property type="evidence" value="ECO:0007669"/>
    <property type="project" value="InterPro"/>
</dbReference>
<dbReference type="GO" id="GO:0016020">
    <property type="term" value="C:membrane"/>
    <property type="evidence" value="ECO:0007669"/>
    <property type="project" value="UniProtKB-SubCell"/>
</dbReference>
<evidence type="ECO:0000256" key="3">
    <source>
        <dbReference type="ARBA" id="ARBA00022692"/>
    </source>
</evidence>
<organism evidence="7 8">
    <name type="scientific">Bdellovibrio bacteriovorus</name>
    <dbReference type="NCBI Taxonomy" id="959"/>
    <lineage>
        <taxon>Bacteria</taxon>
        <taxon>Pseudomonadati</taxon>
        <taxon>Bdellovibrionota</taxon>
        <taxon>Bdellovibrionia</taxon>
        <taxon>Bdellovibrionales</taxon>
        <taxon>Pseudobdellovibrionaceae</taxon>
        <taxon>Bdellovibrio</taxon>
    </lineage>
</organism>
<evidence type="ECO:0000313" key="8">
    <source>
        <dbReference type="Proteomes" id="UP000197003"/>
    </source>
</evidence>
<dbReference type="Pfam" id="PF00939">
    <property type="entry name" value="Na_sulph_symp"/>
    <property type="match status" value="1"/>
</dbReference>
<dbReference type="InterPro" id="IPR030676">
    <property type="entry name" value="CitT-rel"/>
</dbReference>
<feature type="transmembrane region" description="Helical" evidence="6">
    <location>
        <begin position="464"/>
        <end position="484"/>
    </location>
</feature>
<feature type="transmembrane region" description="Helical" evidence="6">
    <location>
        <begin position="91"/>
        <end position="110"/>
    </location>
</feature>
<evidence type="ECO:0000256" key="6">
    <source>
        <dbReference type="SAM" id="Phobius"/>
    </source>
</evidence>
<dbReference type="PIRSF" id="PIRSF002457">
    <property type="entry name" value="DASS"/>
    <property type="match status" value="1"/>
</dbReference>
<keyword evidence="5 6" id="KW-0472">Membrane</keyword>
<accession>A0A1Z3N8N7</accession>
<name>A0A1Z3N8N7_BDEBC</name>
<keyword evidence="4 6" id="KW-1133">Transmembrane helix</keyword>
<feature type="transmembrane region" description="Helical" evidence="6">
    <location>
        <begin position="376"/>
        <end position="398"/>
    </location>
</feature>
<feature type="transmembrane region" description="Helical" evidence="6">
    <location>
        <begin position="404"/>
        <end position="432"/>
    </location>
</feature>
<dbReference type="AlphaFoldDB" id="A0A1Z3N8N7"/>
<dbReference type="Proteomes" id="UP000197003">
    <property type="component" value="Chromosome"/>
</dbReference>
<feature type="transmembrane region" description="Helical" evidence="6">
    <location>
        <begin position="182"/>
        <end position="204"/>
    </location>
</feature>
<feature type="transmembrane region" description="Helical" evidence="6">
    <location>
        <begin position="341"/>
        <end position="364"/>
    </location>
</feature>
<keyword evidence="3 6" id="KW-0812">Transmembrane</keyword>
<feature type="transmembrane region" description="Helical" evidence="6">
    <location>
        <begin position="225"/>
        <end position="248"/>
    </location>
</feature>
<comment type="similarity">
    <text evidence="2">Belongs to the SLC13A/DASS transporter (TC 2.A.47) family. DIT1 subfamily.</text>
</comment>
<protein>
    <submittedName>
        <fullName evidence="7">C4-dicarboxylate ABC transporter</fullName>
    </submittedName>
</protein>
<comment type="subcellular location">
    <subcellularLocation>
        <location evidence="1">Membrane</location>
        <topology evidence="1">Multi-pass membrane protein</topology>
    </subcellularLocation>
</comment>
<feature type="transmembrane region" description="Helical" evidence="6">
    <location>
        <begin position="312"/>
        <end position="329"/>
    </location>
</feature>
<evidence type="ECO:0000256" key="1">
    <source>
        <dbReference type="ARBA" id="ARBA00004141"/>
    </source>
</evidence>
<dbReference type="RefSeq" id="WP_088565329.1">
    <property type="nucleotide sequence ID" value="NZ_CP020946.1"/>
</dbReference>
<dbReference type="EMBL" id="CP020946">
    <property type="protein sequence ID" value="ASD63819.1"/>
    <property type="molecule type" value="Genomic_DNA"/>
</dbReference>
<evidence type="ECO:0000256" key="5">
    <source>
        <dbReference type="ARBA" id="ARBA00023136"/>
    </source>
</evidence>
<feature type="transmembrane region" description="Helical" evidence="6">
    <location>
        <begin position="38"/>
        <end position="71"/>
    </location>
</feature>